<gene>
    <name evidence="2" type="ORF">Goe2_c03300</name>
</gene>
<evidence type="ECO:0000313" key="2">
    <source>
        <dbReference type="EMBL" id="APZ82273.1"/>
    </source>
</evidence>
<reference evidence="2 3" key="1">
    <citation type="journal article" date="2017" name="Viruses">
        <title>Characterization of Bacillus subtilis Viruses vB_BsuM-Goe2 and vB_BsuM-Goe3.</title>
        <authorList>
            <person name="Willms I.M."/>
            <person name="Hoppert M."/>
            <person name="Hertel R."/>
        </authorList>
    </citation>
    <scope>NUCLEOTIDE SEQUENCE [LARGE SCALE GENOMIC DNA]</scope>
</reference>
<evidence type="ECO:0000313" key="3">
    <source>
        <dbReference type="Proteomes" id="UP000224660"/>
    </source>
</evidence>
<name>A0A217EQH0_9CAUD</name>
<proteinExistence type="predicted"/>
<protein>
    <submittedName>
        <fullName evidence="2">Uncharacterized protein</fullName>
    </submittedName>
</protein>
<keyword evidence="1" id="KW-0175">Coiled coil</keyword>
<dbReference type="EMBL" id="KY368639">
    <property type="protein sequence ID" value="APZ82273.1"/>
    <property type="molecule type" value="Genomic_DNA"/>
</dbReference>
<accession>A0A217EQH0</accession>
<evidence type="ECO:0000256" key="1">
    <source>
        <dbReference type="SAM" id="Coils"/>
    </source>
</evidence>
<organism evidence="2 3">
    <name type="scientific">Bacillus phage vB_BsuM-Goe2</name>
    <dbReference type="NCBI Taxonomy" id="1933062"/>
    <lineage>
        <taxon>Viruses</taxon>
        <taxon>Duplodnaviria</taxon>
        <taxon>Heunggongvirae</taxon>
        <taxon>Uroviricota</taxon>
        <taxon>Caudoviricetes</taxon>
        <taxon>Herelleviridae</taxon>
        <taxon>Spounavirinae</taxon>
        <taxon>Okubovirus</taxon>
        <taxon>Okubovirus camphawk</taxon>
    </lineage>
</organism>
<feature type="coiled-coil region" evidence="1">
    <location>
        <begin position="21"/>
        <end position="48"/>
    </location>
</feature>
<dbReference type="Proteomes" id="UP000224660">
    <property type="component" value="Segment"/>
</dbReference>
<sequence>MYNLRTAKEAREARLREWSVSESVKNALEQFNSKVDEAIKENKSYVELWFPCDEFKESTEGEVGELMELERLLVSYGYDVTSSVGFKGDSEPRSYRVFYIFF</sequence>